<evidence type="ECO:0000313" key="2">
    <source>
        <dbReference type="EMBL" id="EAR90265.1"/>
    </source>
</evidence>
<name>Q22XV9_TETTS</name>
<evidence type="ECO:0000313" key="3">
    <source>
        <dbReference type="Proteomes" id="UP000009168"/>
    </source>
</evidence>
<feature type="transmembrane region" description="Helical" evidence="1">
    <location>
        <begin position="6"/>
        <end position="23"/>
    </location>
</feature>
<gene>
    <name evidence="2" type="ORF">TTHERM_00357120</name>
</gene>
<dbReference type="RefSeq" id="XP_001010510.1">
    <property type="nucleotide sequence ID" value="XM_001010510.1"/>
</dbReference>
<sequence length="111" mass="12164">MNTSKLTTIALILILTGAALYFIQKNQAPKHNHYGVFTKLSPYYDPEICQECGSHYCCGDGICTDELECVGKSFGGPRSGEFKNDDPDVFCQICQGLTKCCYGHCSYGACI</sequence>
<dbReference type="InParanoid" id="Q22XV9"/>
<dbReference type="GeneID" id="7845197"/>
<organism evidence="2 3">
    <name type="scientific">Tetrahymena thermophila (strain SB210)</name>
    <dbReference type="NCBI Taxonomy" id="312017"/>
    <lineage>
        <taxon>Eukaryota</taxon>
        <taxon>Sar</taxon>
        <taxon>Alveolata</taxon>
        <taxon>Ciliophora</taxon>
        <taxon>Intramacronucleata</taxon>
        <taxon>Oligohymenophorea</taxon>
        <taxon>Hymenostomatida</taxon>
        <taxon>Tetrahymenina</taxon>
        <taxon>Tetrahymenidae</taxon>
        <taxon>Tetrahymena</taxon>
    </lineage>
</organism>
<keyword evidence="3" id="KW-1185">Reference proteome</keyword>
<dbReference type="EMBL" id="GG662749">
    <property type="protein sequence ID" value="EAR90265.1"/>
    <property type="molecule type" value="Genomic_DNA"/>
</dbReference>
<proteinExistence type="predicted"/>
<keyword evidence="1" id="KW-0472">Membrane</keyword>
<evidence type="ECO:0000256" key="1">
    <source>
        <dbReference type="SAM" id="Phobius"/>
    </source>
</evidence>
<dbReference type="KEGG" id="tet:TTHERM_00357120"/>
<protein>
    <submittedName>
        <fullName evidence="2">Transmembrane protein, putative</fullName>
    </submittedName>
</protein>
<dbReference type="Proteomes" id="UP000009168">
    <property type="component" value="Unassembled WGS sequence"/>
</dbReference>
<dbReference type="HOGENOM" id="CLU_2163488_0_0_1"/>
<keyword evidence="1" id="KW-1133">Transmembrane helix</keyword>
<keyword evidence="1 2" id="KW-0812">Transmembrane</keyword>
<accession>Q22XV9</accession>
<reference evidence="3" key="1">
    <citation type="journal article" date="2006" name="PLoS Biol.">
        <title>Macronuclear genome sequence of the ciliate Tetrahymena thermophila, a model eukaryote.</title>
        <authorList>
            <person name="Eisen J.A."/>
            <person name="Coyne R.S."/>
            <person name="Wu M."/>
            <person name="Wu D."/>
            <person name="Thiagarajan M."/>
            <person name="Wortman J.R."/>
            <person name="Badger J.H."/>
            <person name="Ren Q."/>
            <person name="Amedeo P."/>
            <person name="Jones K.M."/>
            <person name="Tallon L.J."/>
            <person name="Delcher A.L."/>
            <person name="Salzberg S.L."/>
            <person name="Silva J.C."/>
            <person name="Haas B.J."/>
            <person name="Majoros W.H."/>
            <person name="Farzad M."/>
            <person name="Carlton J.M."/>
            <person name="Smith R.K. Jr."/>
            <person name="Garg J."/>
            <person name="Pearlman R.E."/>
            <person name="Karrer K.M."/>
            <person name="Sun L."/>
            <person name="Manning G."/>
            <person name="Elde N.C."/>
            <person name="Turkewitz A.P."/>
            <person name="Asai D.J."/>
            <person name="Wilkes D.E."/>
            <person name="Wang Y."/>
            <person name="Cai H."/>
            <person name="Collins K."/>
            <person name="Stewart B.A."/>
            <person name="Lee S.R."/>
            <person name="Wilamowska K."/>
            <person name="Weinberg Z."/>
            <person name="Ruzzo W.L."/>
            <person name="Wloga D."/>
            <person name="Gaertig J."/>
            <person name="Frankel J."/>
            <person name="Tsao C.-C."/>
            <person name="Gorovsky M.A."/>
            <person name="Keeling P.J."/>
            <person name="Waller R.F."/>
            <person name="Patron N.J."/>
            <person name="Cherry J.M."/>
            <person name="Stover N.A."/>
            <person name="Krieger C.J."/>
            <person name="del Toro C."/>
            <person name="Ryder H.F."/>
            <person name="Williamson S.C."/>
            <person name="Barbeau R.A."/>
            <person name="Hamilton E.P."/>
            <person name="Orias E."/>
        </authorList>
    </citation>
    <scope>NUCLEOTIDE SEQUENCE [LARGE SCALE GENOMIC DNA]</scope>
    <source>
        <strain evidence="3">SB210</strain>
    </source>
</reference>
<dbReference type="AlphaFoldDB" id="Q22XV9"/>